<dbReference type="RefSeq" id="WP_043968112.1">
    <property type="nucleotide sequence ID" value="NZ_JXTH01000069.1"/>
</dbReference>
<dbReference type="AlphaFoldDB" id="A0A0D0Q5U9"/>
<dbReference type="Proteomes" id="UP000032102">
    <property type="component" value="Unassembled WGS sequence"/>
</dbReference>
<evidence type="ECO:0000256" key="3">
    <source>
        <dbReference type="ARBA" id="ARBA00022679"/>
    </source>
</evidence>
<keyword evidence="2 6" id="KW-0328">Glycosyltransferase</keyword>
<dbReference type="EMBL" id="JXTH01000069">
    <property type="protein sequence ID" value="KIQ93363.1"/>
    <property type="molecule type" value="Genomic_DNA"/>
</dbReference>
<evidence type="ECO:0000256" key="2">
    <source>
        <dbReference type="ARBA" id="ARBA00022676"/>
    </source>
</evidence>
<evidence type="ECO:0000313" key="6">
    <source>
        <dbReference type="EMBL" id="KIQ93363.1"/>
    </source>
</evidence>
<dbReference type="SUPFAM" id="SSF53756">
    <property type="entry name" value="UDP-Glycosyltransferase/glycogen phosphorylase"/>
    <property type="match status" value="1"/>
</dbReference>
<dbReference type="GO" id="GO:0016758">
    <property type="term" value="F:hexosyltransferase activity"/>
    <property type="evidence" value="ECO:0007669"/>
    <property type="project" value="InterPro"/>
</dbReference>
<dbReference type="PANTHER" id="PTHR43025:SF3">
    <property type="entry name" value="MONOGALACTOSYLDIACYLGLYCEROL SYNTHASE 1, CHLOROPLASTIC"/>
    <property type="match status" value="1"/>
</dbReference>
<keyword evidence="7" id="KW-1185">Reference proteome</keyword>
<organism evidence="6 7">
    <name type="scientific">Anoxybacillus thermarum</name>
    <dbReference type="NCBI Taxonomy" id="404937"/>
    <lineage>
        <taxon>Bacteria</taxon>
        <taxon>Bacillati</taxon>
        <taxon>Bacillota</taxon>
        <taxon>Bacilli</taxon>
        <taxon>Bacillales</taxon>
        <taxon>Anoxybacillaceae</taxon>
        <taxon>Anoxybacillus</taxon>
    </lineage>
</organism>
<dbReference type="Pfam" id="PF00534">
    <property type="entry name" value="Glycos_transf_1"/>
    <property type="match status" value="1"/>
</dbReference>
<gene>
    <name evidence="6" type="ORF">LH47_02567</name>
</gene>
<dbReference type="InterPro" id="IPR009695">
    <property type="entry name" value="Diacylglyc_glucosyltr_N"/>
</dbReference>
<reference evidence="6 7" key="1">
    <citation type="submission" date="2015-01" db="EMBL/GenBank/DDBJ databases">
        <title>Draft genome of Anoxybacillus thermarum strain AF/04.</title>
        <authorList>
            <person name="Poli A."/>
            <person name="Nicolaus B."/>
            <person name="Chan K.-G."/>
            <person name="Kahar U.M."/>
            <person name="Yaakob A.S."/>
            <person name="Chan C.S."/>
            <person name="Goh K.M."/>
        </authorList>
    </citation>
    <scope>NUCLEOTIDE SEQUENCE [LARGE SCALE GENOMIC DNA]</scope>
    <source>
        <strain evidence="6 7">AF/04</strain>
    </source>
</reference>
<comment type="similarity">
    <text evidence="1">Belongs to the glycosyltransferase 28 family.</text>
</comment>
<evidence type="ECO:0000259" key="4">
    <source>
        <dbReference type="Pfam" id="PF00534"/>
    </source>
</evidence>
<accession>A0A0D0Q5U9</accession>
<dbReference type="InterPro" id="IPR001296">
    <property type="entry name" value="Glyco_trans_1"/>
</dbReference>
<dbReference type="InterPro" id="IPR050519">
    <property type="entry name" value="Glycosyltransf_28_UgtP"/>
</dbReference>
<protein>
    <submittedName>
        <fullName evidence="6">Processive diacylglycerol glucosyltransferase</fullName>
        <ecNumber evidence="6">2.4.1.-</ecNumber>
    </submittedName>
</protein>
<dbReference type="Pfam" id="PF06925">
    <property type="entry name" value="MGDG_synth"/>
    <property type="match status" value="1"/>
</dbReference>
<name>A0A0D0Q5U9_9BACL</name>
<dbReference type="EC" id="2.4.1.-" evidence="6"/>
<keyword evidence="3 6" id="KW-0808">Transferase</keyword>
<dbReference type="PATRIC" id="fig|404937.3.peg.2782"/>
<dbReference type="GO" id="GO:0016020">
    <property type="term" value="C:membrane"/>
    <property type="evidence" value="ECO:0007669"/>
    <property type="project" value="GOC"/>
</dbReference>
<dbReference type="PANTHER" id="PTHR43025">
    <property type="entry name" value="MONOGALACTOSYLDIACYLGLYCEROL SYNTHASE"/>
    <property type="match status" value="1"/>
</dbReference>
<evidence type="ECO:0000313" key="7">
    <source>
        <dbReference type="Proteomes" id="UP000032102"/>
    </source>
</evidence>
<dbReference type="NCBIfam" id="NF010135">
    <property type="entry name" value="PRK13609.1"/>
    <property type="match status" value="1"/>
</dbReference>
<evidence type="ECO:0000259" key="5">
    <source>
        <dbReference type="Pfam" id="PF06925"/>
    </source>
</evidence>
<evidence type="ECO:0000256" key="1">
    <source>
        <dbReference type="ARBA" id="ARBA00006962"/>
    </source>
</evidence>
<feature type="domain" description="Diacylglycerol glucosyltransferase N-terminal" evidence="5">
    <location>
        <begin position="17"/>
        <end position="178"/>
    </location>
</feature>
<sequence>MHRKKVLILTASFGNGHMQVAKTIEQECMHQGIEHVVISNLFAESYPRMNHMTEYMYLKSYSIGRPIYRLFYYGIEKIYDKKFINWSYYMGKKRLMALLTSEKPDIIVHTFPMIGVSQFLFRKGFVIPTFSVLTDYCLHKIWIQPYVDQYYVATNDLKQQMVCAGVSESNVCVTGIPIRSAFEQAIPPSAIYKKYNISSEKPVVLMIAGAHGVLKDIETMCKTLIHEHVQLLVVCGNNETLRIKLQALATQFPERLRVFGYIERIDELFRIATIAITKPGGITLTEATALGVPLILYKPTPGQERENALYFSKRGGAIIAEHIDEWHMHVRRLLRNNEVLLDMKYAMRSLYHPHAATNVVRHMLQVTREKLQTFPS</sequence>
<dbReference type="Gene3D" id="3.40.50.2000">
    <property type="entry name" value="Glycogen Phosphorylase B"/>
    <property type="match status" value="1"/>
</dbReference>
<dbReference type="GO" id="GO:0009247">
    <property type="term" value="P:glycolipid biosynthetic process"/>
    <property type="evidence" value="ECO:0007669"/>
    <property type="project" value="InterPro"/>
</dbReference>
<proteinExistence type="inferred from homology"/>
<comment type="caution">
    <text evidence="6">The sequence shown here is derived from an EMBL/GenBank/DDBJ whole genome shotgun (WGS) entry which is preliminary data.</text>
</comment>
<feature type="domain" description="Glycosyl transferase family 1" evidence="4">
    <location>
        <begin position="194"/>
        <end position="348"/>
    </location>
</feature>